<dbReference type="PANTHER" id="PTHR47991">
    <property type="entry name" value="OXOGLUTARATE/IRON-DEPENDENT DIOXYGENASE"/>
    <property type="match status" value="1"/>
</dbReference>
<dbReference type="Gene3D" id="2.60.120.330">
    <property type="entry name" value="B-lactam Antibiotic, Isopenicillin N Synthase, Chain"/>
    <property type="match status" value="1"/>
</dbReference>
<dbReference type="Pfam" id="PF03171">
    <property type="entry name" value="2OG-FeII_Oxy"/>
    <property type="match status" value="1"/>
</dbReference>
<proteinExistence type="inferred from homology"/>
<dbReference type="SUPFAM" id="SSF51197">
    <property type="entry name" value="Clavaminate synthase-like"/>
    <property type="match status" value="1"/>
</dbReference>
<evidence type="ECO:0000313" key="9">
    <source>
        <dbReference type="Proteomes" id="UP001154282"/>
    </source>
</evidence>
<evidence type="ECO:0000256" key="1">
    <source>
        <dbReference type="ARBA" id="ARBA00008056"/>
    </source>
</evidence>
<dbReference type="InterPro" id="IPR027443">
    <property type="entry name" value="IPNS-like_sf"/>
</dbReference>
<dbReference type="InterPro" id="IPR005123">
    <property type="entry name" value="Oxoglu/Fe-dep_dioxygenase_dom"/>
</dbReference>
<name>A0AAV0N0M5_9ROSI</name>
<keyword evidence="4 6" id="KW-0560">Oxidoreductase</keyword>
<reference evidence="8" key="1">
    <citation type="submission" date="2022-08" db="EMBL/GenBank/DDBJ databases">
        <authorList>
            <person name="Gutierrez-Valencia J."/>
        </authorList>
    </citation>
    <scope>NUCLEOTIDE SEQUENCE</scope>
</reference>
<dbReference type="Proteomes" id="UP001154282">
    <property type="component" value="Unassembled WGS sequence"/>
</dbReference>
<organism evidence="8 9">
    <name type="scientific">Linum tenue</name>
    <dbReference type="NCBI Taxonomy" id="586396"/>
    <lineage>
        <taxon>Eukaryota</taxon>
        <taxon>Viridiplantae</taxon>
        <taxon>Streptophyta</taxon>
        <taxon>Embryophyta</taxon>
        <taxon>Tracheophyta</taxon>
        <taxon>Spermatophyta</taxon>
        <taxon>Magnoliopsida</taxon>
        <taxon>eudicotyledons</taxon>
        <taxon>Gunneridae</taxon>
        <taxon>Pentapetalae</taxon>
        <taxon>rosids</taxon>
        <taxon>fabids</taxon>
        <taxon>Malpighiales</taxon>
        <taxon>Linaceae</taxon>
        <taxon>Linum</taxon>
    </lineage>
</organism>
<keyword evidence="2 6" id="KW-0479">Metal-binding</keyword>
<gene>
    <name evidence="8" type="ORF">LITE_LOCUS31074</name>
</gene>
<keyword evidence="5 6" id="KW-0408">Iron</keyword>
<dbReference type="GO" id="GO:0031418">
    <property type="term" value="F:L-ascorbic acid binding"/>
    <property type="evidence" value="ECO:0007669"/>
    <property type="project" value="UniProtKB-KW"/>
</dbReference>
<dbReference type="InterPro" id="IPR026992">
    <property type="entry name" value="DIOX_N"/>
</dbReference>
<evidence type="ECO:0000256" key="2">
    <source>
        <dbReference type="ARBA" id="ARBA00022723"/>
    </source>
</evidence>
<feature type="domain" description="Fe2OG dioxygenase" evidence="7">
    <location>
        <begin position="209"/>
        <end position="310"/>
    </location>
</feature>
<dbReference type="EMBL" id="CAMGYJ010000007">
    <property type="protein sequence ID" value="CAI0452030.1"/>
    <property type="molecule type" value="Genomic_DNA"/>
</dbReference>
<dbReference type="FunFam" id="2.60.120.330:FF:000001">
    <property type="entry name" value="Protein SRG1"/>
    <property type="match status" value="1"/>
</dbReference>
<evidence type="ECO:0000256" key="3">
    <source>
        <dbReference type="ARBA" id="ARBA00022896"/>
    </source>
</evidence>
<dbReference type="PROSITE" id="PS51471">
    <property type="entry name" value="FE2OG_OXY"/>
    <property type="match status" value="1"/>
</dbReference>
<evidence type="ECO:0000259" key="7">
    <source>
        <dbReference type="PROSITE" id="PS51471"/>
    </source>
</evidence>
<evidence type="ECO:0000256" key="5">
    <source>
        <dbReference type="ARBA" id="ARBA00023004"/>
    </source>
</evidence>
<evidence type="ECO:0000313" key="8">
    <source>
        <dbReference type="EMBL" id="CAI0452030.1"/>
    </source>
</evidence>
<evidence type="ECO:0000256" key="6">
    <source>
        <dbReference type="RuleBase" id="RU003682"/>
    </source>
</evidence>
<comment type="similarity">
    <text evidence="1 6">Belongs to the iron/ascorbate-dependent oxidoreductase family.</text>
</comment>
<evidence type="ECO:0000256" key="4">
    <source>
        <dbReference type="ARBA" id="ARBA00023002"/>
    </source>
</evidence>
<dbReference type="Pfam" id="PF14226">
    <property type="entry name" value="DIOX_N"/>
    <property type="match status" value="1"/>
</dbReference>
<accession>A0AAV0N0M5</accession>
<comment type="caution">
    <text evidence="8">The sequence shown here is derived from an EMBL/GenBank/DDBJ whole genome shotgun (WGS) entry which is preliminary data.</text>
</comment>
<protein>
    <recommendedName>
        <fullName evidence="7">Fe2OG dioxygenase domain-containing protein</fullName>
    </recommendedName>
</protein>
<sequence>MEDPELTKLGSSLQVACVQELAKNPIAAIPPRYLRPDQEPTNATSPLSIPVIDLQKLLSTSHHDDDGDLKPELDSLHAACRDWGFFQLMNHGVSESLIDKVKAEVEGFFNLPIEEKRKYWQRPGEMEGFGQAFVVSEEQKLDWGDLFYTTILPKHLRKPHLFPRLPLPLRETLEEYSAALKGLSMNILDLMAEALRMDTGDMKVLFDEGWQKFRMNYYPPCPWPELVMGVNSHSDAAGLTILLQVTTEIQGLQVMKDGHWVPVVALPNAFIINIGDTLEILSNGMYKSVEHRATVNSDKERISFATFVSPKLDGDLGPAPSLLINTQAQPKYRRIGVADYFKGYFRRELAGKSYVDVMRILPTLITPKADPA</sequence>
<dbReference type="InterPro" id="IPR050295">
    <property type="entry name" value="Plant_2OG-oxidoreductases"/>
</dbReference>
<keyword evidence="3" id="KW-0847">Vitamin C</keyword>
<dbReference type="InterPro" id="IPR044861">
    <property type="entry name" value="IPNS-like_FE2OG_OXY"/>
</dbReference>
<dbReference type="AlphaFoldDB" id="A0AAV0N0M5"/>
<keyword evidence="9" id="KW-1185">Reference proteome</keyword>
<dbReference type="GO" id="GO:0016491">
    <property type="term" value="F:oxidoreductase activity"/>
    <property type="evidence" value="ECO:0007669"/>
    <property type="project" value="UniProtKB-KW"/>
</dbReference>
<dbReference type="GO" id="GO:0046872">
    <property type="term" value="F:metal ion binding"/>
    <property type="evidence" value="ECO:0007669"/>
    <property type="project" value="UniProtKB-KW"/>
</dbReference>